<keyword evidence="2" id="KW-1185">Reference proteome</keyword>
<dbReference type="RefSeq" id="YP_009287182.1">
    <property type="nucleotide sequence ID" value="NC_031071.1"/>
</dbReference>
<name>A0A192YBY6_9CAUD</name>
<evidence type="ECO:0000313" key="2">
    <source>
        <dbReference type="Proteomes" id="UP000214342"/>
    </source>
</evidence>
<reference evidence="1" key="1">
    <citation type="journal article" date="2016" name="J. Gen. Virol.">
        <title>Genetic Determinants of Lactococcal C2likeviruses for Host Infection and Their Role in Phage Evolution.</title>
        <authorList>
            <person name="Romero D.A."/>
            <person name="Millen A.M."/>
            <person name="Tremblay D."/>
            <person name="Labrie S."/>
            <person name="Fengler K.A."/>
            <person name="Roos P."/>
        </authorList>
    </citation>
    <scope>NUCLEOTIDE SEQUENCE [LARGE SCALE GENOMIC DNA]</scope>
    <source>
        <strain evidence="1">D4410</strain>
    </source>
</reference>
<dbReference type="KEGG" id="vg:29066213"/>
<dbReference type="Proteomes" id="UP000214342">
    <property type="component" value="Segment"/>
</dbReference>
<organism evidence="1 2">
    <name type="scientific">Lactococcus phage D4410</name>
    <dbReference type="NCBI Taxonomy" id="1862958"/>
    <lineage>
        <taxon>Viruses</taxon>
        <taxon>Duplodnaviria</taxon>
        <taxon>Heunggongvirae</taxon>
        <taxon>Uroviricota</taxon>
        <taxon>Caudoviricetes</taxon>
        <taxon>Ceduovirus</taxon>
        <taxon>Ceduovirus D4410</taxon>
    </lineage>
</organism>
<dbReference type="GeneID" id="29066213"/>
<dbReference type="EMBL" id="KX373685">
    <property type="protein sequence ID" value="ANM46670.1"/>
    <property type="molecule type" value="Genomic_DNA"/>
</dbReference>
<evidence type="ECO:0000313" key="1">
    <source>
        <dbReference type="EMBL" id="ANM46670.1"/>
    </source>
</evidence>
<accession>A0A192YBY6</accession>
<sequence length="166" mass="19636">MKIAKETLNALKNMPIITLNTIHDLLEVKQHINNYQRNTNKKYGLNLEKDEVINREVADMIIINTLGKLNMLAEQSYFLRLVRNESIDTHKVRKAEKFAEKANLADKMAEMLDFIFNNSTLCFDETELFHFIKNQNVQNLEYFSSKGRKEWFSNRVKWLLDTYKGE</sequence>
<proteinExistence type="predicted"/>
<protein>
    <submittedName>
        <fullName evidence="1">Uncharacterized protein</fullName>
    </submittedName>
</protein>
<dbReference type="OrthoDB" id="10162at10239"/>